<dbReference type="InterPro" id="IPR035911">
    <property type="entry name" value="MurE/MurF_N"/>
</dbReference>
<sequence length="507" mass="57231">MYSISIQRIQSILFEQGLLREIVSDNDWLFQIEESKQLNKQFTQLSYNSKDTDTSTLFFCKGATFKQAYLEDAIKKGVEYYVSEVVYDIPGSTAIIVSDIRKAMPLVAREFYGFPDKKIDMVGITGTKGKTTTTFFVYSILDQYAPAKTAVISTMGITLDGQNWIEAQLTTPESLDLFKMIAQAVKNGMKHLVMEVSSQAFKMNRVLGLYFDIGVFLNISPDHIGPNEHPTMEDYFYCKRQLLNVSETVILNSQSDYFELLKEQASHYSKKVLTYGTSSETADYWYKDVENHPKMFNIHSPDSIIDGTYTIAIPGDFNKENALCAAIISSELNVPKESIQKGLDDAVIPGRMEHVAFNESNHVYVDFAHNYISLKSVLDYVIKEHPENDLTIVLGAPGGKGVSRRKDFGELLSEYVGKVILTADDPNEEDPRKISEEIKQHIKGPLSVAIIDDRKEAIEYALENADSNETIVIAGKGNDDFIYIDKVKEPYIGDMPIVENYIWRNGI</sequence>
<dbReference type="Pfam" id="PF02875">
    <property type="entry name" value="Mur_ligase_C"/>
    <property type="match status" value="1"/>
</dbReference>
<comment type="catalytic activity">
    <reaction evidence="3">
        <text>UDP-N-acetyl-alpha-D-muramoyl-L-alanyl-D-glutamate + L-lysine + ATP = UDP-N-acetyl-alpha-D-muramoyl-L-alanyl-gamma-D-glutamyl-L-lysine + ADP + phosphate + H(+)</text>
        <dbReference type="Rhea" id="RHEA:17969"/>
        <dbReference type="ChEBI" id="CHEBI:15378"/>
        <dbReference type="ChEBI" id="CHEBI:30616"/>
        <dbReference type="ChEBI" id="CHEBI:32551"/>
        <dbReference type="ChEBI" id="CHEBI:43474"/>
        <dbReference type="ChEBI" id="CHEBI:83900"/>
        <dbReference type="ChEBI" id="CHEBI:83903"/>
        <dbReference type="ChEBI" id="CHEBI:456216"/>
        <dbReference type="EC" id="6.3.2.7"/>
    </reaction>
</comment>
<feature type="domain" description="Mur ligase central" evidence="6">
    <location>
        <begin position="124"/>
        <end position="327"/>
    </location>
</feature>
<dbReference type="InterPro" id="IPR036565">
    <property type="entry name" value="Mur-like_cat_sf"/>
</dbReference>
<dbReference type="Gene3D" id="3.40.1190.10">
    <property type="entry name" value="Mur-like, catalytic domain"/>
    <property type="match status" value="1"/>
</dbReference>
<keyword evidence="3" id="KW-0547">Nucleotide-binding</keyword>
<dbReference type="SUPFAM" id="SSF63418">
    <property type="entry name" value="MurE/MurF N-terminal domain"/>
    <property type="match status" value="1"/>
</dbReference>
<dbReference type="Pfam" id="PF08245">
    <property type="entry name" value="Mur_ligase_M"/>
    <property type="match status" value="1"/>
</dbReference>
<feature type="binding site" evidence="3">
    <location>
        <begin position="126"/>
        <end position="132"/>
    </location>
    <ligand>
        <name>ATP</name>
        <dbReference type="ChEBI" id="CHEBI:30616"/>
    </ligand>
</feature>
<feature type="binding site" evidence="3">
    <location>
        <begin position="170"/>
        <end position="171"/>
    </location>
    <ligand>
        <name>UDP-N-acetyl-alpha-D-muramoyl-L-alanyl-D-glutamate</name>
        <dbReference type="ChEBI" id="CHEBI:83900"/>
    </ligand>
</feature>
<evidence type="ECO:0000256" key="4">
    <source>
        <dbReference type="RuleBase" id="RU004135"/>
    </source>
</evidence>
<comment type="subcellular location">
    <subcellularLocation>
        <location evidence="3 4">Cytoplasm</location>
    </subcellularLocation>
</comment>
<dbReference type="SUPFAM" id="SSF53244">
    <property type="entry name" value="MurD-like peptide ligases, peptide-binding domain"/>
    <property type="match status" value="1"/>
</dbReference>
<evidence type="ECO:0000256" key="1">
    <source>
        <dbReference type="ARBA" id="ARBA00004752"/>
    </source>
</evidence>
<reference evidence="7 8" key="1">
    <citation type="journal article" date="2019" name="Int. J. Syst. Evol. Microbiol.">
        <title>The Global Catalogue of Microorganisms (GCM) 10K type strain sequencing project: providing services to taxonomists for standard genome sequencing and annotation.</title>
        <authorList>
            <consortium name="The Broad Institute Genomics Platform"/>
            <consortium name="The Broad Institute Genome Sequencing Center for Infectious Disease"/>
            <person name="Wu L."/>
            <person name="Ma J."/>
        </authorList>
    </citation>
    <scope>NUCLEOTIDE SEQUENCE [LARGE SCALE GENOMIC DNA]</scope>
    <source>
        <strain evidence="7 8">JCM 12662</strain>
    </source>
</reference>
<comment type="function">
    <text evidence="3">Catalyzes the addition of L-lysine to the nucleotide precursor UDP-N-acetylmuramoyl-L-alanyl-D-glutamate (UMAG) in the biosynthesis of bacterial cell-wall peptidoglycan.</text>
</comment>
<evidence type="ECO:0000256" key="3">
    <source>
        <dbReference type="HAMAP-Rule" id="MF_00208"/>
    </source>
</evidence>
<dbReference type="PANTHER" id="PTHR23135">
    <property type="entry name" value="MUR LIGASE FAMILY MEMBER"/>
    <property type="match status" value="1"/>
</dbReference>
<keyword evidence="3" id="KW-0460">Magnesium</keyword>
<comment type="caution">
    <text evidence="7">The sequence shown here is derived from an EMBL/GenBank/DDBJ whole genome shotgun (WGS) entry which is preliminary data.</text>
</comment>
<keyword evidence="3" id="KW-0067">ATP-binding</keyword>
<comment type="caution">
    <text evidence="3">Lacks conserved residue(s) required for the propagation of feature annotation.</text>
</comment>
<dbReference type="InterPro" id="IPR013221">
    <property type="entry name" value="Mur_ligase_cen"/>
</dbReference>
<evidence type="ECO:0000313" key="8">
    <source>
        <dbReference type="Proteomes" id="UP001501166"/>
    </source>
</evidence>
<dbReference type="EMBL" id="BAAACW010000165">
    <property type="protein sequence ID" value="GAA0371890.1"/>
    <property type="molecule type" value="Genomic_DNA"/>
</dbReference>
<evidence type="ECO:0000259" key="5">
    <source>
        <dbReference type="Pfam" id="PF02875"/>
    </source>
</evidence>
<dbReference type="Proteomes" id="UP001501166">
    <property type="component" value="Unassembled WGS sequence"/>
</dbReference>
<dbReference type="SUPFAM" id="SSF53623">
    <property type="entry name" value="MurD-like peptide ligases, catalytic domain"/>
    <property type="match status" value="1"/>
</dbReference>
<keyword evidence="3 4" id="KW-0131">Cell cycle</keyword>
<proteinExistence type="inferred from homology"/>
<feature type="domain" description="Mur ligase C-terminal" evidence="5">
    <location>
        <begin position="350"/>
        <end position="477"/>
    </location>
</feature>
<dbReference type="InterPro" id="IPR036615">
    <property type="entry name" value="Mur_ligase_C_dom_sf"/>
</dbReference>
<evidence type="ECO:0000259" key="6">
    <source>
        <dbReference type="Pfam" id="PF08245"/>
    </source>
</evidence>
<evidence type="ECO:0000313" key="7">
    <source>
        <dbReference type="EMBL" id="GAA0371890.1"/>
    </source>
</evidence>
<keyword evidence="3 4" id="KW-0132">Cell division</keyword>
<keyword evidence="3" id="KW-0963">Cytoplasm</keyword>
<dbReference type="Gene3D" id="3.40.1390.10">
    <property type="entry name" value="MurE/MurF, N-terminal domain"/>
    <property type="match status" value="1"/>
</dbReference>
<dbReference type="InterPro" id="IPR005761">
    <property type="entry name" value="UDP-N-AcMur-Glu-dNH2Pim_ligase"/>
</dbReference>
<dbReference type="HAMAP" id="MF_00208">
    <property type="entry name" value="MurE"/>
    <property type="match status" value="1"/>
</dbReference>
<keyword evidence="3 7" id="KW-0436">Ligase</keyword>
<accession>A0ABN0XST9</accession>
<dbReference type="InterPro" id="IPR004101">
    <property type="entry name" value="Mur_ligase_C"/>
</dbReference>
<comment type="similarity">
    <text evidence="2 3">Belongs to the MurCDEF family. MurE subfamily.</text>
</comment>
<keyword evidence="3 4" id="KW-0133">Cell shape</keyword>
<dbReference type="RefSeq" id="WP_343756966.1">
    <property type="nucleotide sequence ID" value="NZ_BAAACW010000165.1"/>
</dbReference>
<feature type="binding site" evidence="3">
    <location>
        <position position="205"/>
    </location>
    <ligand>
        <name>UDP-N-acetyl-alpha-D-muramoyl-L-alanyl-D-glutamate</name>
        <dbReference type="ChEBI" id="CHEBI:83900"/>
    </ligand>
</feature>
<keyword evidence="3 4" id="KW-0573">Peptidoglycan synthesis</keyword>
<protein>
    <recommendedName>
        <fullName evidence="3">UDP-N-acetylmuramoyl-L-alanyl-D-glutamate--L-lysine ligase</fullName>
        <ecNumber evidence="3">6.3.2.7</ecNumber>
    </recommendedName>
    <alternativeName>
        <fullName evidence="3">L-lysine-adding enzyme</fullName>
    </alternativeName>
    <alternativeName>
        <fullName evidence="3">UDP-MurNAc-L-Ala-D-Glu:L-Lys ligase</fullName>
    </alternativeName>
    <alternativeName>
        <fullName evidence="3">UDP-MurNAc-tripeptide synthetase</fullName>
    </alternativeName>
    <alternativeName>
        <fullName evidence="3">UDP-N-acetylmuramyl-tripeptide synthetase</fullName>
    </alternativeName>
</protein>
<keyword evidence="3 4" id="KW-0961">Cell wall biogenesis/degradation</keyword>
<feature type="binding site" evidence="3">
    <location>
        <position position="49"/>
    </location>
    <ligand>
        <name>UDP-N-acetyl-alpha-D-muramoyl-L-alanyl-D-glutamate</name>
        <dbReference type="ChEBI" id="CHEBI:83900"/>
    </ligand>
</feature>
<dbReference type="EC" id="6.3.2.7" evidence="3"/>
<comment type="PTM">
    <text evidence="3">Carboxylation is probably crucial for Mg(2+) binding and, consequently, for the gamma-phosphate positioning of ATP.</text>
</comment>
<name>A0ABN0XST9_9LACT</name>
<comment type="pathway">
    <text evidence="1 3 4">Cell wall biogenesis; peptidoglycan biosynthesis.</text>
</comment>
<organism evidence="7 8">
    <name type="scientific">Alkalibacterium iburiense</name>
    <dbReference type="NCBI Taxonomy" id="290589"/>
    <lineage>
        <taxon>Bacteria</taxon>
        <taxon>Bacillati</taxon>
        <taxon>Bacillota</taxon>
        <taxon>Bacilli</taxon>
        <taxon>Lactobacillales</taxon>
        <taxon>Carnobacteriaceae</taxon>
        <taxon>Alkalibacterium</taxon>
    </lineage>
</organism>
<dbReference type="Gene3D" id="3.90.190.20">
    <property type="entry name" value="Mur ligase, C-terminal domain"/>
    <property type="match status" value="1"/>
</dbReference>
<comment type="cofactor">
    <cofactor evidence="3">
        <name>Mg(2+)</name>
        <dbReference type="ChEBI" id="CHEBI:18420"/>
    </cofactor>
</comment>
<feature type="modified residue" description="N6-carboxylysine" evidence="3">
    <location>
        <position position="239"/>
    </location>
</feature>
<dbReference type="PANTHER" id="PTHR23135:SF4">
    <property type="entry name" value="UDP-N-ACETYLMURAMOYL-L-ALANYL-D-GLUTAMATE--2,6-DIAMINOPIMELATE LIGASE MURE HOMOLOG, CHLOROPLASTIC"/>
    <property type="match status" value="1"/>
</dbReference>
<dbReference type="NCBIfam" id="TIGR01085">
    <property type="entry name" value="murE"/>
    <property type="match status" value="1"/>
</dbReference>
<dbReference type="GO" id="GO:0016874">
    <property type="term" value="F:ligase activity"/>
    <property type="evidence" value="ECO:0007669"/>
    <property type="project" value="UniProtKB-KW"/>
</dbReference>
<evidence type="ECO:0000256" key="2">
    <source>
        <dbReference type="ARBA" id="ARBA00005898"/>
    </source>
</evidence>
<feature type="short sequence motif" description="L-lysine recognition motif" evidence="3">
    <location>
        <begin position="424"/>
        <end position="427"/>
    </location>
</feature>
<keyword evidence="8" id="KW-1185">Reference proteome</keyword>
<gene>
    <name evidence="3" type="primary">murE</name>
    <name evidence="7" type="ORF">GCM10008932_24010</name>
</gene>
<feature type="binding site" evidence="3">
    <location>
        <position position="197"/>
    </location>
    <ligand>
        <name>UDP-N-acetyl-alpha-D-muramoyl-L-alanyl-D-glutamate</name>
        <dbReference type="ChEBI" id="CHEBI:83900"/>
    </ligand>
</feature>